<dbReference type="Pfam" id="PF00440">
    <property type="entry name" value="TetR_N"/>
    <property type="match status" value="1"/>
</dbReference>
<dbReference type="InterPro" id="IPR009057">
    <property type="entry name" value="Homeodomain-like_sf"/>
</dbReference>
<evidence type="ECO:0000259" key="5">
    <source>
        <dbReference type="PROSITE" id="PS50977"/>
    </source>
</evidence>
<proteinExistence type="predicted"/>
<keyword evidence="1" id="KW-0805">Transcription regulation</keyword>
<evidence type="ECO:0000256" key="1">
    <source>
        <dbReference type="ARBA" id="ARBA00023015"/>
    </source>
</evidence>
<dbReference type="STRING" id="1076596.A0U91_01505"/>
<accession>A0A1U9LHF7</accession>
<evidence type="ECO:0000256" key="4">
    <source>
        <dbReference type="PROSITE-ProRule" id="PRU00335"/>
    </source>
</evidence>
<feature type="DNA-binding region" description="H-T-H motif" evidence="4">
    <location>
        <begin position="35"/>
        <end position="54"/>
    </location>
</feature>
<feature type="domain" description="HTH tetR-type" evidence="5">
    <location>
        <begin position="12"/>
        <end position="72"/>
    </location>
</feature>
<dbReference type="GO" id="GO:0003700">
    <property type="term" value="F:DNA-binding transcription factor activity"/>
    <property type="evidence" value="ECO:0007669"/>
    <property type="project" value="TreeGrafter"/>
</dbReference>
<keyword evidence="2 4" id="KW-0238">DNA-binding</keyword>
<dbReference type="KEGG" id="aper:A0U91_01505"/>
<evidence type="ECO:0000256" key="3">
    <source>
        <dbReference type="ARBA" id="ARBA00023163"/>
    </source>
</evidence>
<dbReference type="InterPro" id="IPR001647">
    <property type="entry name" value="HTH_TetR"/>
</dbReference>
<dbReference type="InterPro" id="IPR050109">
    <property type="entry name" value="HTH-type_TetR-like_transc_reg"/>
</dbReference>
<dbReference type="AlphaFoldDB" id="A0A1U9LHF7"/>
<gene>
    <name evidence="6" type="ORF">A0U91_01505</name>
</gene>
<dbReference type="PANTHER" id="PTHR30055:SF148">
    <property type="entry name" value="TETR-FAMILY TRANSCRIPTIONAL REGULATOR"/>
    <property type="match status" value="1"/>
</dbReference>
<dbReference type="SUPFAM" id="SSF46689">
    <property type="entry name" value="Homeodomain-like"/>
    <property type="match status" value="1"/>
</dbReference>
<dbReference type="Gene3D" id="1.10.357.10">
    <property type="entry name" value="Tetracycline Repressor, domain 2"/>
    <property type="match status" value="1"/>
</dbReference>
<evidence type="ECO:0000256" key="2">
    <source>
        <dbReference type="ARBA" id="ARBA00023125"/>
    </source>
</evidence>
<organism evidence="6 7">
    <name type="scientific">Acetobacter persici</name>
    <dbReference type="NCBI Taxonomy" id="1076596"/>
    <lineage>
        <taxon>Bacteria</taxon>
        <taxon>Pseudomonadati</taxon>
        <taxon>Pseudomonadota</taxon>
        <taxon>Alphaproteobacteria</taxon>
        <taxon>Acetobacterales</taxon>
        <taxon>Acetobacteraceae</taxon>
        <taxon>Acetobacter</taxon>
    </lineage>
</organism>
<dbReference type="GO" id="GO:0000976">
    <property type="term" value="F:transcription cis-regulatory region binding"/>
    <property type="evidence" value="ECO:0007669"/>
    <property type="project" value="TreeGrafter"/>
</dbReference>
<dbReference type="PROSITE" id="PS50977">
    <property type="entry name" value="HTH_TETR_2"/>
    <property type="match status" value="1"/>
</dbReference>
<evidence type="ECO:0000313" key="6">
    <source>
        <dbReference type="EMBL" id="AQT05876.1"/>
    </source>
</evidence>
<dbReference type="SUPFAM" id="SSF48498">
    <property type="entry name" value="Tetracyclin repressor-like, C-terminal domain"/>
    <property type="match status" value="1"/>
</dbReference>
<dbReference type="InterPro" id="IPR036271">
    <property type="entry name" value="Tet_transcr_reg_TetR-rel_C_sf"/>
</dbReference>
<reference evidence="6 7" key="1">
    <citation type="submission" date="2016-03" db="EMBL/GenBank/DDBJ databases">
        <title>Acetic acid bacteria sequencing.</title>
        <authorList>
            <person name="Brandt J."/>
            <person name="Jakob F."/>
            <person name="Vogel R.F."/>
        </authorList>
    </citation>
    <scope>NUCLEOTIDE SEQUENCE [LARGE SCALE GENOMIC DNA]</scope>
    <source>
        <strain evidence="6 7">TMW2.1084</strain>
    </source>
</reference>
<dbReference type="PANTHER" id="PTHR30055">
    <property type="entry name" value="HTH-TYPE TRANSCRIPTIONAL REGULATOR RUTR"/>
    <property type="match status" value="1"/>
</dbReference>
<dbReference type="EMBL" id="CP014687">
    <property type="protein sequence ID" value="AQT05876.1"/>
    <property type="molecule type" value="Genomic_DNA"/>
</dbReference>
<dbReference type="Pfam" id="PF16859">
    <property type="entry name" value="TetR_C_11"/>
    <property type="match status" value="1"/>
</dbReference>
<protein>
    <submittedName>
        <fullName evidence="6">TetR family transcriptional regulator</fullName>
    </submittedName>
</protein>
<evidence type="ECO:0000313" key="7">
    <source>
        <dbReference type="Proteomes" id="UP000189055"/>
    </source>
</evidence>
<keyword evidence="3" id="KW-0804">Transcription</keyword>
<sequence length="197" mass="22138">MRVRGRVRRRGAALEDAILEAAWAELSESGYSGLTMENVARRAGTSRPVLHRRWPSRTALATAALAQRFAHAAPVIPDMGNVRDELCLLLRHMSDRANSGDLQLFFDMQKDLVTERSSFTELRNRIVEGNQYRAVLARAVERGEINESRLTPRIASLPLDLVRHDLMMTFKPLTDEAISDIVDNIFLPLVASDNQVC</sequence>
<dbReference type="Gene3D" id="1.10.10.60">
    <property type="entry name" value="Homeodomain-like"/>
    <property type="match status" value="1"/>
</dbReference>
<dbReference type="Proteomes" id="UP000189055">
    <property type="component" value="Chromosome"/>
</dbReference>
<name>A0A1U9LHF7_9PROT</name>
<dbReference type="InterPro" id="IPR011075">
    <property type="entry name" value="TetR_C"/>
</dbReference>